<keyword evidence="1" id="KW-0812">Transmembrane</keyword>
<organism evidence="2 3">
    <name type="scientific">Hypericibacter terrae</name>
    <dbReference type="NCBI Taxonomy" id="2602015"/>
    <lineage>
        <taxon>Bacteria</taxon>
        <taxon>Pseudomonadati</taxon>
        <taxon>Pseudomonadota</taxon>
        <taxon>Alphaproteobacteria</taxon>
        <taxon>Rhodospirillales</taxon>
        <taxon>Dongiaceae</taxon>
        <taxon>Hypericibacter</taxon>
    </lineage>
</organism>
<evidence type="ECO:0000313" key="3">
    <source>
        <dbReference type="Proteomes" id="UP000326202"/>
    </source>
</evidence>
<evidence type="ECO:0000256" key="1">
    <source>
        <dbReference type="SAM" id="Phobius"/>
    </source>
</evidence>
<keyword evidence="1" id="KW-1133">Transmembrane helix</keyword>
<dbReference type="RefSeq" id="WP_151175328.1">
    <property type="nucleotide sequence ID" value="NZ_CP042906.1"/>
</dbReference>
<accession>A0A5J6MJD8</accession>
<dbReference type="EMBL" id="CP042906">
    <property type="protein sequence ID" value="QEX14816.1"/>
    <property type="molecule type" value="Genomic_DNA"/>
</dbReference>
<feature type="transmembrane region" description="Helical" evidence="1">
    <location>
        <begin position="134"/>
        <end position="151"/>
    </location>
</feature>
<protein>
    <submittedName>
        <fullName evidence="2">Uncharacterized protein</fullName>
    </submittedName>
</protein>
<gene>
    <name evidence="2" type="ORF">FRZ44_00910</name>
</gene>
<dbReference type="OrthoDB" id="7353427at2"/>
<evidence type="ECO:0000313" key="2">
    <source>
        <dbReference type="EMBL" id="QEX14816.1"/>
    </source>
</evidence>
<keyword evidence="3" id="KW-1185">Reference proteome</keyword>
<name>A0A5J6MJD8_9PROT</name>
<feature type="transmembrane region" description="Helical" evidence="1">
    <location>
        <begin position="51"/>
        <end position="76"/>
    </location>
</feature>
<dbReference type="KEGG" id="htq:FRZ44_00910"/>
<dbReference type="AlphaFoldDB" id="A0A5J6MJD8"/>
<dbReference type="Proteomes" id="UP000326202">
    <property type="component" value="Chromosome"/>
</dbReference>
<proteinExistence type="predicted"/>
<feature type="transmembrane region" description="Helical" evidence="1">
    <location>
        <begin position="21"/>
        <end position="39"/>
    </location>
</feature>
<feature type="transmembrane region" description="Helical" evidence="1">
    <location>
        <begin position="88"/>
        <end position="105"/>
    </location>
</feature>
<keyword evidence="1" id="KW-0472">Membrane</keyword>
<reference evidence="2 3" key="1">
    <citation type="submission" date="2019-08" db="EMBL/GenBank/DDBJ databases">
        <title>Hyperibacter terrae gen. nov., sp. nov. and Hyperibacter viscosus sp. nov., two new members in the family Rhodospirillaceae isolated from the rhizosphere of Hypericum perforatum.</title>
        <authorList>
            <person name="Noviana Z."/>
        </authorList>
    </citation>
    <scope>NUCLEOTIDE SEQUENCE [LARGE SCALE GENOMIC DNA]</scope>
    <source>
        <strain evidence="2 3">R5913</strain>
    </source>
</reference>
<sequence>MAKGRVIAFIVREIKEIIPPTLFFMIGFNVIVLTTQLIVNDYLPDFFTGLANFILATTAALVVGKAVLVANALPLLRRYDTAPLIEPILYKTVVYCLLVLVARVLERLIEYFVHGGTFAGIPDYFSAHFTWDRFLAIQIWIFVLFLIYTTFNELNELFGEGELYKILFKRRSSEIKLGRRQRMRSLVRLNELTIAHAVDELRDPGSQAHADMVELLQDLAKKNRGSPQRA</sequence>